<dbReference type="NCBIfam" id="TIGR01200">
    <property type="entry name" value="GLPGLI"/>
    <property type="match status" value="1"/>
</dbReference>
<dbReference type="STRING" id="1454201.NMS_0485"/>
<keyword evidence="1" id="KW-0732">Signal</keyword>
<keyword evidence="3" id="KW-1185">Reference proteome</keyword>
<dbReference type="RefSeq" id="WP_052476655.1">
    <property type="nucleotide sequence ID" value="NZ_AP014548.1"/>
</dbReference>
<evidence type="ECO:0000313" key="3">
    <source>
        <dbReference type="Proteomes" id="UP000031760"/>
    </source>
</evidence>
<dbReference type="HOGENOM" id="CLU_085659_0_0_10"/>
<dbReference type="AlphaFoldDB" id="W8VNJ1"/>
<accession>W8VNJ1</accession>
<evidence type="ECO:0000256" key="1">
    <source>
        <dbReference type="SAM" id="SignalP"/>
    </source>
</evidence>
<organism evidence="2 3">
    <name type="scientific">Nonlabens marinus S1-08</name>
    <dbReference type="NCBI Taxonomy" id="1454201"/>
    <lineage>
        <taxon>Bacteria</taxon>
        <taxon>Pseudomonadati</taxon>
        <taxon>Bacteroidota</taxon>
        <taxon>Flavobacteriia</taxon>
        <taxon>Flavobacteriales</taxon>
        <taxon>Flavobacteriaceae</taxon>
        <taxon>Nonlabens</taxon>
    </lineage>
</organism>
<protein>
    <recommendedName>
        <fullName evidence="4">GLPGLI family protein</fullName>
    </recommendedName>
</protein>
<evidence type="ECO:0008006" key="4">
    <source>
        <dbReference type="Google" id="ProtNLM"/>
    </source>
</evidence>
<dbReference type="InterPro" id="IPR005901">
    <property type="entry name" value="GLPGLI"/>
</dbReference>
<feature type="chain" id="PRO_5004913906" description="GLPGLI family protein" evidence="1">
    <location>
        <begin position="25"/>
        <end position="291"/>
    </location>
</feature>
<dbReference type="Pfam" id="PF09697">
    <property type="entry name" value="Porph_ging"/>
    <property type="match status" value="1"/>
</dbReference>
<dbReference type="OrthoDB" id="1068986at2"/>
<evidence type="ECO:0000313" key="2">
    <source>
        <dbReference type="EMBL" id="BAO54494.1"/>
    </source>
</evidence>
<gene>
    <name evidence="2" type="ORF">NMS_0485</name>
</gene>
<sequence>MKNFKWMVAAVVFFAFAKANTLQAQQEFQAIAHYVAQTKFDIKEDTTKSKDPMQDEMKRKFREALSKGSQQEYKMEFTGTESVYDKVVELAKPSVGSEFSVSFSNNNGVGATIYKNLSQQMYYKEAEIFGKEFLIKDSFPTYNWQLSQETKQIGNYLCYKATYVPELTEIQKEAKKKREEKKETGGLLAQIETNEDRTITAWYTPEIPISNGPGEYQGLPGFILEVKEKNTVLLCTKIEINPAENLKIKQPKSGKEISQKEFDALYKKKYDERMEKQGGKGFIIISETRSN</sequence>
<feature type="signal peptide" evidence="1">
    <location>
        <begin position="1"/>
        <end position="24"/>
    </location>
</feature>
<dbReference type="EMBL" id="AP014548">
    <property type="protein sequence ID" value="BAO54494.1"/>
    <property type="molecule type" value="Genomic_DNA"/>
</dbReference>
<name>W8VNJ1_9FLAO</name>
<proteinExistence type="predicted"/>
<dbReference type="Proteomes" id="UP000031760">
    <property type="component" value="Chromosome"/>
</dbReference>
<reference evidence="2 3" key="1">
    <citation type="journal article" date="2014" name="Proc. Natl. Acad. Sci. U.S.A.">
        <title>Functional characterization of flavobacteria rhodopsins reveals a unique class of light-driven chloride pump in bacteria.</title>
        <authorList>
            <person name="Yoshizawa S."/>
            <person name="Kumagai Y."/>
            <person name="Kim H."/>
            <person name="Ogura Y."/>
            <person name="Hayashi T."/>
            <person name="Iwasaki W."/>
            <person name="DeLong E.F."/>
            <person name="Kogure K."/>
        </authorList>
    </citation>
    <scope>NUCLEOTIDE SEQUENCE [LARGE SCALE GENOMIC DNA]</scope>
    <source>
        <strain evidence="2 3">S1-08</strain>
    </source>
</reference>
<dbReference type="KEGG" id="nmf:NMS_0485"/>